<dbReference type="WBParaSite" id="ACAC_0000402001-mRNA-1">
    <property type="protein sequence ID" value="ACAC_0000402001-mRNA-1"/>
    <property type="gene ID" value="ACAC_0000402001"/>
</dbReference>
<organism evidence="2 3">
    <name type="scientific">Angiostrongylus cantonensis</name>
    <name type="common">Rat lungworm</name>
    <dbReference type="NCBI Taxonomy" id="6313"/>
    <lineage>
        <taxon>Eukaryota</taxon>
        <taxon>Metazoa</taxon>
        <taxon>Ecdysozoa</taxon>
        <taxon>Nematoda</taxon>
        <taxon>Chromadorea</taxon>
        <taxon>Rhabditida</taxon>
        <taxon>Rhabditina</taxon>
        <taxon>Rhabditomorpha</taxon>
        <taxon>Strongyloidea</taxon>
        <taxon>Metastrongylidae</taxon>
        <taxon>Angiostrongylus</taxon>
    </lineage>
</organism>
<dbReference type="GO" id="GO:0008360">
    <property type="term" value="P:regulation of cell shape"/>
    <property type="evidence" value="ECO:0007669"/>
    <property type="project" value="TreeGrafter"/>
</dbReference>
<dbReference type="AlphaFoldDB" id="A0A0K0D1S5"/>
<evidence type="ECO:0000259" key="1">
    <source>
        <dbReference type="Pfam" id="PF25313"/>
    </source>
</evidence>
<reference evidence="3" key="2">
    <citation type="submission" date="2017-02" db="UniProtKB">
        <authorList>
            <consortium name="WormBaseParasite"/>
        </authorList>
    </citation>
    <scope>IDENTIFICATION</scope>
</reference>
<name>A0A0K0D1S5_ANGCA</name>
<dbReference type="GO" id="GO:0005634">
    <property type="term" value="C:nucleus"/>
    <property type="evidence" value="ECO:0007669"/>
    <property type="project" value="TreeGrafter"/>
</dbReference>
<dbReference type="PANTHER" id="PTHR16266:SF17">
    <property type="entry name" value="BRWD3"/>
    <property type="match status" value="1"/>
</dbReference>
<dbReference type="GO" id="GO:0007010">
    <property type="term" value="P:cytoskeleton organization"/>
    <property type="evidence" value="ECO:0007669"/>
    <property type="project" value="TreeGrafter"/>
</dbReference>
<evidence type="ECO:0000313" key="2">
    <source>
        <dbReference type="Proteomes" id="UP000035642"/>
    </source>
</evidence>
<dbReference type="InterPro" id="IPR057451">
    <property type="entry name" value="BRWD/PHIP_AD"/>
</dbReference>
<feature type="domain" description="BRWD/PHIP ancillary-like" evidence="1">
    <location>
        <begin position="2"/>
        <end position="148"/>
    </location>
</feature>
<evidence type="ECO:0000313" key="3">
    <source>
        <dbReference type="WBParaSite" id="ACAC_0000402001-mRNA-1"/>
    </source>
</evidence>
<protein>
    <submittedName>
        <fullName evidence="3">SH3 domain-containing protein</fullName>
    </submittedName>
</protein>
<sequence length="164" mass="18939">MYLERVEAIGLYPVSTKMRPRPSLGAEEFCIVDEVRYVRKPYRLTVVRLSQTDRDGQRTGISWNVKFHDLANVPDFIILKQHYDTSVQQNVQEGDRIEAILDGQWWTGTVNRKEPSAEDFPSSLWFCLRIIWDSGEEDIMSPWDCQPRSGSRKSGMTSIVGKRA</sequence>
<dbReference type="Pfam" id="PF25313">
    <property type="entry name" value="BRWD_AD"/>
    <property type="match status" value="1"/>
</dbReference>
<keyword evidence="2" id="KW-1185">Reference proteome</keyword>
<dbReference type="STRING" id="6313.A0A0K0D1S5"/>
<dbReference type="Proteomes" id="UP000035642">
    <property type="component" value="Unassembled WGS sequence"/>
</dbReference>
<dbReference type="PANTHER" id="PTHR16266">
    <property type="entry name" value="WD REPEAT DOMAIN 9"/>
    <property type="match status" value="1"/>
</dbReference>
<dbReference type="GO" id="GO:0006357">
    <property type="term" value="P:regulation of transcription by RNA polymerase II"/>
    <property type="evidence" value="ECO:0007669"/>
    <property type="project" value="TreeGrafter"/>
</dbReference>
<dbReference type="InterPro" id="IPR052060">
    <property type="entry name" value="Bromo_WD_repeat"/>
</dbReference>
<reference evidence="2" key="1">
    <citation type="submission" date="2012-09" db="EMBL/GenBank/DDBJ databases">
        <authorList>
            <person name="Martin A.A."/>
        </authorList>
    </citation>
    <scope>NUCLEOTIDE SEQUENCE</scope>
</reference>
<proteinExistence type="predicted"/>
<accession>A0A0K0D1S5</accession>